<organism evidence="1 2">
    <name type="scientific">Streptomyces lunalinharesii</name>
    <dbReference type="NCBI Taxonomy" id="333384"/>
    <lineage>
        <taxon>Bacteria</taxon>
        <taxon>Bacillati</taxon>
        <taxon>Actinomycetota</taxon>
        <taxon>Actinomycetes</taxon>
        <taxon>Kitasatosporales</taxon>
        <taxon>Streptomycetaceae</taxon>
        <taxon>Streptomyces</taxon>
    </lineage>
</organism>
<sequence length="202" mass="22168">MYEIPIVVLFAHQDDDKATTPLEVAGTDNITKVITRYDDLLRAMIQVVTGARRQLVVTGSRSREPGYLRAVEDTLSCFPDLVHYRVLYGPPRHRALADHLHRLMEIRSPAERRNGVKTLQVGLVESRTVLERHFVASESAAVIPLPSFHGRDGFDCGVMLGPEAACGLVQHGREACAAARPLESISEVRRLPVGAGPDLGEA</sequence>
<protein>
    <submittedName>
        <fullName evidence="1">Uncharacterized protein</fullName>
    </submittedName>
</protein>
<accession>A0ABN3T5G3</accession>
<dbReference type="Proteomes" id="UP001500994">
    <property type="component" value="Unassembled WGS sequence"/>
</dbReference>
<keyword evidence="2" id="KW-1185">Reference proteome</keyword>
<reference evidence="1 2" key="1">
    <citation type="journal article" date="2019" name="Int. J. Syst. Evol. Microbiol.">
        <title>The Global Catalogue of Microorganisms (GCM) 10K type strain sequencing project: providing services to taxonomists for standard genome sequencing and annotation.</title>
        <authorList>
            <consortium name="The Broad Institute Genomics Platform"/>
            <consortium name="The Broad Institute Genome Sequencing Center for Infectious Disease"/>
            <person name="Wu L."/>
            <person name="Ma J."/>
        </authorList>
    </citation>
    <scope>NUCLEOTIDE SEQUENCE [LARGE SCALE GENOMIC DNA]</scope>
    <source>
        <strain evidence="1 2">JCM 16374</strain>
    </source>
</reference>
<gene>
    <name evidence="1" type="ORF">GCM10009864_80990</name>
</gene>
<comment type="caution">
    <text evidence="1">The sequence shown here is derived from an EMBL/GenBank/DDBJ whole genome shotgun (WGS) entry which is preliminary data.</text>
</comment>
<proteinExistence type="predicted"/>
<evidence type="ECO:0000313" key="2">
    <source>
        <dbReference type="Proteomes" id="UP001500994"/>
    </source>
</evidence>
<dbReference type="EMBL" id="BAAARK010000071">
    <property type="protein sequence ID" value="GAA2694032.1"/>
    <property type="molecule type" value="Genomic_DNA"/>
</dbReference>
<name>A0ABN3T5G3_9ACTN</name>
<evidence type="ECO:0000313" key="1">
    <source>
        <dbReference type="EMBL" id="GAA2694032.1"/>
    </source>
</evidence>